<dbReference type="Pfam" id="PF13635">
    <property type="entry name" value="DUF4143"/>
    <property type="match status" value="1"/>
</dbReference>
<reference evidence="3 4" key="1">
    <citation type="journal article" date="2019" name="ISME J.">
        <title>Genome analyses of uncultured TG2/ZB3 bacteria in 'Margulisbacteria' specifically attached to ectosymbiotic spirochetes of protists in the termite gut.</title>
        <authorList>
            <person name="Utami Y.D."/>
            <person name="Kuwahara H."/>
            <person name="Igai K."/>
            <person name="Murakami T."/>
            <person name="Sugaya K."/>
            <person name="Morikawa T."/>
            <person name="Nagura Y."/>
            <person name="Yuki M."/>
            <person name="Deevong P."/>
            <person name="Inoue T."/>
            <person name="Kihara K."/>
            <person name="Lo N."/>
            <person name="Yamada A."/>
            <person name="Ohkuma M."/>
            <person name="Hongoh Y."/>
        </authorList>
    </citation>
    <scope>NUCLEOTIDE SEQUENCE [LARGE SCALE GENOMIC DNA]</scope>
    <source>
        <strain evidence="3">NkOx7-01</strain>
    </source>
</reference>
<evidence type="ECO:0000259" key="1">
    <source>
        <dbReference type="Pfam" id="PF13173"/>
    </source>
</evidence>
<dbReference type="PANTHER" id="PTHR33295:SF20">
    <property type="entry name" value="ATPASE"/>
    <property type="match status" value="1"/>
</dbReference>
<feature type="domain" description="AAA" evidence="1">
    <location>
        <begin position="20"/>
        <end position="147"/>
    </location>
</feature>
<evidence type="ECO:0000259" key="2">
    <source>
        <dbReference type="Pfam" id="PF13635"/>
    </source>
</evidence>
<comment type="caution">
    <text evidence="3">The sequence shown here is derived from an EMBL/GenBank/DDBJ whole genome shotgun (WGS) entry which is preliminary data.</text>
</comment>
<dbReference type="Pfam" id="PF13173">
    <property type="entry name" value="AAA_14"/>
    <property type="match status" value="1"/>
</dbReference>
<keyword evidence="4" id="KW-1185">Reference proteome</keyword>
<dbReference type="SUPFAM" id="SSF52540">
    <property type="entry name" value="P-loop containing nucleoside triphosphate hydrolases"/>
    <property type="match status" value="1"/>
</dbReference>
<proteinExistence type="predicted"/>
<protein>
    <submittedName>
        <fullName evidence="3">ATPase</fullName>
    </submittedName>
</protein>
<dbReference type="AlphaFoldDB" id="A0A388T7I9"/>
<sequence length="398" mass="45588">MLPRTEYLERLIRWKDKDLVKVVTGIRRCGKSTLLALYREYLGKHGVSARQIQTINLEEEANTFADWRALHRHIEKHFAAGRKNYVFLDEIQQIRGAQKLLASLRLRKGVDIYVTGSNAYLLSSELATLLAGRYIEIQMLPLSFQEYVSACGKRASQDALFQDYLLNSSFPQTLEFGRDLKLIQDYIEGIYHTIVQKDIVLRQGLKDISRLDSVASFMFDNIGSETSLKNISNTMTSAGRKIHPQTVETYLNGLLESYVLYKIARYDVKGRQYLLTNAKYYLADIGLRYALLGNKGADAGHILENVVCLELLRRGYKVYVGKVQEQEVDFVASLPGGKIEYYQAAQSVLDKKTLERELKPLLSVKDSYPKFLLTRDYTNCFHQGIRQINALDWLLGKE</sequence>
<accession>A0A388T7I9</accession>
<evidence type="ECO:0000313" key="3">
    <source>
        <dbReference type="EMBL" id="GBR72623.1"/>
    </source>
</evidence>
<dbReference type="PANTHER" id="PTHR33295">
    <property type="entry name" value="ATPASE"/>
    <property type="match status" value="1"/>
</dbReference>
<feature type="domain" description="DUF4143" evidence="2">
    <location>
        <begin position="196"/>
        <end position="339"/>
    </location>
</feature>
<dbReference type="InterPro" id="IPR025420">
    <property type="entry name" value="DUF4143"/>
</dbReference>
<evidence type="ECO:0000313" key="4">
    <source>
        <dbReference type="Proteomes" id="UP000269352"/>
    </source>
</evidence>
<gene>
    <name evidence="3" type="ORF">NO1_0128</name>
</gene>
<name>A0A388T7I9_TERA1</name>
<dbReference type="EMBL" id="BGZN01000001">
    <property type="protein sequence ID" value="GBR72623.1"/>
    <property type="molecule type" value="Genomic_DNA"/>
</dbReference>
<dbReference type="InterPro" id="IPR041682">
    <property type="entry name" value="AAA_14"/>
</dbReference>
<organism evidence="3 4">
    <name type="scientific">Termititenax aidoneus</name>
    <dbReference type="NCBI Taxonomy" id="2218524"/>
    <lineage>
        <taxon>Bacteria</taxon>
        <taxon>Bacillati</taxon>
        <taxon>Candidatus Margulisiibacteriota</taxon>
        <taxon>Candidatus Termititenacia</taxon>
        <taxon>Candidatus Termititenacales</taxon>
        <taxon>Candidatus Termititenacaceae</taxon>
        <taxon>Candidatus Termititenax</taxon>
    </lineage>
</organism>
<dbReference type="Proteomes" id="UP000269352">
    <property type="component" value="Unassembled WGS sequence"/>
</dbReference>
<dbReference type="InterPro" id="IPR027417">
    <property type="entry name" value="P-loop_NTPase"/>
</dbReference>